<dbReference type="InterPro" id="IPR050748">
    <property type="entry name" value="Glycosyltrans_8_dom-fam"/>
</dbReference>
<dbReference type="InterPro" id="IPR002495">
    <property type="entry name" value="Glyco_trans_8"/>
</dbReference>
<dbReference type="CDD" id="cd04194">
    <property type="entry name" value="GT8_A4GalT_like"/>
    <property type="match status" value="1"/>
</dbReference>
<dbReference type="Proteomes" id="UP000001299">
    <property type="component" value="Chromosome 1"/>
</dbReference>
<keyword evidence="5" id="KW-1185">Reference proteome</keyword>
<dbReference type="eggNOG" id="COG1442">
    <property type="taxonomic scope" value="Bacteria"/>
</dbReference>
<dbReference type="Pfam" id="PF01501">
    <property type="entry name" value="Glyco_transf_8"/>
    <property type="match status" value="1"/>
</dbReference>
<evidence type="ECO:0000313" key="5">
    <source>
        <dbReference type="Proteomes" id="UP000001299"/>
    </source>
</evidence>
<keyword evidence="3" id="KW-0479">Metal-binding</keyword>
<protein>
    <submittedName>
        <fullName evidence="4">Glycosyl transferase GT8 family</fullName>
    </submittedName>
</protein>
<dbReference type="Gene3D" id="3.90.550.10">
    <property type="entry name" value="Spore Coat Polysaccharide Biosynthesis Protein SpsA, Chain A"/>
    <property type="match status" value="1"/>
</dbReference>
<evidence type="ECO:0000256" key="3">
    <source>
        <dbReference type="ARBA" id="ARBA00022723"/>
    </source>
</evidence>
<name>E0RZM0_BUTPB</name>
<proteinExistence type="predicted"/>
<evidence type="ECO:0000256" key="2">
    <source>
        <dbReference type="ARBA" id="ARBA00022679"/>
    </source>
</evidence>
<dbReference type="PANTHER" id="PTHR13778">
    <property type="entry name" value="GLYCOSYLTRANSFERASE 8 DOMAIN-CONTAINING PROTEIN"/>
    <property type="match status" value="1"/>
</dbReference>
<dbReference type="HOGENOM" id="CLU_050833_0_0_9"/>
<accession>E0RZM0</accession>
<dbReference type="GO" id="GO:0046872">
    <property type="term" value="F:metal ion binding"/>
    <property type="evidence" value="ECO:0007669"/>
    <property type="project" value="UniProtKB-KW"/>
</dbReference>
<evidence type="ECO:0000256" key="1">
    <source>
        <dbReference type="ARBA" id="ARBA00022676"/>
    </source>
</evidence>
<dbReference type="CAZy" id="GT8">
    <property type="family name" value="Glycosyltransferase Family 8"/>
</dbReference>
<dbReference type="SUPFAM" id="SSF53448">
    <property type="entry name" value="Nucleotide-diphospho-sugar transferases"/>
    <property type="match status" value="1"/>
</dbReference>
<sequence>MDRLCFAFSSDENFIVPTYVAMHSLMHFADKRFDYIIYLLTPSNLPIEQIDLIKSLESIFDNLEIRIIDMGSAFSESTIVLKHTSIPTMYRLLLAELLPEYDRCIYVDGDTIVCRDLSNLFTVDMDNNYIGAVRDIEAAKYITGFDYRSRRPDTTGYINAGVLLMNLRKIREDNLIRDFLELSKEKLIFADQDILNIACKDKILFLELKYNALVKYRFLNYKEDRYAGFITKYFSVDEIHEAIDNPVIIHYAQPVKPWHTPYVYKGEYWFDYVKRYISHDVIENWIKKYILTQECASKIYFKSVIHMVLYKMGLMRLIIKKRHEI</sequence>
<reference evidence="4 5" key="1">
    <citation type="journal article" date="2010" name="PLoS ONE">
        <title>The glycobiome of the rumen bacterium Butyrivibrio proteoclasticus B316(T) highlights adaptation to a polysaccharide-rich environment.</title>
        <authorList>
            <person name="Kelly W.J."/>
            <person name="Leahy S.C."/>
            <person name="Altermann E."/>
            <person name="Yeoman C.J."/>
            <person name="Dunne J.C."/>
            <person name="Kong Z."/>
            <person name="Pacheco D.M."/>
            <person name="Li D."/>
            <person name="Noel S.J."/>
            <person name="Moon C.D."/>
            <person name="Cookson A.L."/>
            <person name="Attwood G.T."/>
        </authorList>
    </citation>
    <scope>NUCLEOTIDE SEQUENCE [LARGE SCALE GENOMIC DNA]</scope>
    <source>
        <strain evidence="5">ATCC 51982 / DSM 14932 / B316</strain>
    </source>
</reference>
<dbReference type="AlphaFoldDB" id="E0RZM0"/>
<dbReference type="STRING" id="515622.bpr_I2403"/>
<dbReference type="EMBL" id="CP001810">
    <property type="protein sequence ID" value="ADL35136.1"/>
    <property type="molecule type" value="Genomic_DNA"/>
</dbReference>
<dbReference type="RefSeq" id="WP_013281789.1">
    <property type="nucleotide sequence ID" value="NC_014387.1"/>
</dbReference>
<keyword evidence="1" id="KW-0328">Glycosyltransferase</keyword>
<dbReference type="PANTHER" id="PTHR13778:SF47">
    <property type="entry name" value="LIPOPOLYSACCHARIDE 1,3-GALACTOSYLTRANSFERASE"/>
    <property type="match status" value="1"/>
</dbReference>
<keyword evidence="2 4" id="KW-0808">Transferase</keyword>
<dbReference type="KEGG" id="bpb:bpr_I2403"/>
<gene>
    <name evidence="4" type="ordered locus">bpr_I2403</name>
</gene>
<dbReference type="InterPro" id="IPR029044">
    <property type="entry name" value="Nucleotide-diphossugar_trans"/>
</dbReference>
<evidence type="ECO:0000313" key="4">
    <source>
        <dbReference type="EMBL" id="ADL35136.1"/>
    </source>
</evidence>
<organism evidence="4 5">
    <name type="scientific">Butyrivibrio proteoclasticus (strain ATCC 51982 / DSM 14932 / B316)</name>
    <name type="common">Clostridium proteoclasticum</name>
    <dbReference type="NCBI Taxonomy" id="515622"/>
    <lineage>
        <taxon>Bacteria</taxon>
        <taxon>Bacillati</taxon>
        <taxon>Bacillota</taxon>
        <taxon>Clostridia</taxon>
        <taxon>Lachnospirales</taxon>
        <taxon>Lachnospiraceae</taxon>
        <taxon>Butyrivibrio</taxon>
    </lineage>
</organism>
<dbReference type="GO" id="GO:0016757">
    <property type="term" value="F:glycosyltransferase activity"/>
    <property type="evidence" value="ECO:0007669"/>
    <property type="project" value="UniProtKB-KW"/>
</dbReference>